<dbReference type="RefSeq" id="WP_246952924.1">
    <property type="nucleotide sequence ID" value="NZ_JALKII010000008.1"/>
</dbReference>
<dbReference type="PANTHER" id="PTHR35369:SF2">
    <property type="entry name" value="BLR3025 PROTEIN"/>
    <property type="match status" value="1"/>
</dbReference>
<reference evidence="2" key="1">
    <citation type="submission" date="2022-04" db="EMBL/GenBank/DDBJ databases">
        <title>Alcanivorax sp. CY1518 draft genome sequence.</title>
        <authorList>
            <person name="Zhao G."/>
            <person name="An M."/>
        </authorList>
    </citation>
    <scope>NUCLEOTIDE SEQUENCE</scope>
    <source>
        <strain evidence="2">CY1518</strain>
    </source>
</reference>
<protein>
    <submittedName>
        <fullName evidence="2">DNA polymerase Y family protein</fullName>
    </submittedName>
</protein>
<evidence type="ECO:0000313" key="2">
    <source>
        <dbReference type="EMBL" id="MCK0538365.1"/>
    </source>
</evidence>
<evidence type="ECO:0000313" key="3">
    <source>
        <dbReference type="Proteomes" id="UP001165524"/>
    </source>
</evidence>
<dbReference type="Proteomes" id="UP001165524">
    <property type="component" value="Unassembled WGS sequence"/>
</dbReference>
<sequence length="510" mass="56657">MARPLWCAIHLPQLPLEAQTLEAPAAEAAAPSVLAGRHRVLLANAAAATVGIAPGMKLATAHALIDNLQVLARDLAAEARQLRLLGWRLLRFTPNVAEHTACEAEHPARLHADDTISAAGLLLELGGSLKLFKGSEALLVELFTTLAATGLSWQAGLGHTPLAAWALSHAPAEISLTTLQRSQSRSTAETAHLFRQALETLPLQSLPLHPALKEKLLAPGFRTLADLTSLPRPALGKRFSKALLHWLERLLGERPDPREPITPPARFHSRADFDEPVAHQQQLLPVMARQLQELENYLHWRHQAVRSVRWQLFDHQGEAPALVVRRAHAGADADTWLTLADRHLERWPLRAPVLSLLLTTSRPEKIEGHSEQLFPDPGERASCELLLERLASLPGLHLQRLHRCDDHLPEQAQGLTDPLLPAADTPPQAAPHARQPLWLFDPPQPLACDRHGRPRWRGAALSLVGADQRLSSHWWQQPQKRAYFIARHPTEQHLCWVYRAADGWFLHGLF</sequence>
<evidence type="ECO:0000256" key="1">
    <source>
        <dbReference type="ARBA" id="ARBA00022763"/>
    </source>
</evidence>
<name>A0ABT0E9C8_9GAMM</name>
<comment type="caution">
    <text evidence="2">The sequence shown here is derived from an EMBL/GenBank/DDBJ whole genome shotgun (WGS) entry which is preliminary data.</text>
</comment>
<dbReference type="CDD" id="cd03468">
    <property type="entry name" value="PolY_like"/>
    <property type="match status" value="1"/>
</dbReference>
<accession>A0ABT0E9C8</accession>
<dbReference type="EMBL" id="JALKII010000008">
    <property type="protein sequence ID" value="MCK0538365.1"/>
    <property type="molecule type" value="Genomic_DNA"/>
</dbReference>
<dbReference type="InterPro" id="IPR050356">
    <property type="entry name" value="SulA_CellDiv_inhibitor"/>
</dbReference>
<proteinExistence type="predicted"/>
<keyword evidence="3" id="KW-1185">Reference proteome</keyword>
<organism evidence="2 3">
    <name type="scientific">Alcanivorax quisquiliarum</name>
    <dbReference type="NCBI Taxonomy" id="2933565"/>
    <lineage>
        <taxon>Bacteria</taxon>
        <taxon>Pseudomonadati</taxon>
        <taxon>Pseudomonadota</taxon>
        <taxon>Gammaproteobacteria</taxon>
        <taxon>Oceanospirillales</taxon>
        <taxon>Alcanivoracaceae</taxon>
        <taxon>Alcanivorax</taxon>
    </lineage>
</organism>
<gene>
    <name evidence="2" type="ORF">MU846_11645</name>
</gene>
<dbReference type="SUPFAM" id="SSF56672">
    <property type="entry name" value="DNA/RNA polymerases"/>
    <property type="match status" value="1"/>
</dbReference>
<dbReference type="PANTHER" id="PTHR35369">
    <property type="entry name" value="BLR3025 PROTEIN-RELATED"/>
    <property type="match status" value="1"/>
</dbReference>
<keyword evidence="1" id="KW-0227">DNA damage</keyword>
<dbReference type="InterPro" id="IPR043502">
    <property type="entry name" value="DNA/RNA_pol_sf"/>
</dbReference>